<gene>
    <name evidence="1" type="ORF">CBO05P1_243</name>
</gene>
<dbReference type="EMBL" id="BA000058">
    <property type="protein sequence ID" value="BAO04962.1"/>
    <property type="molecule type" value="Genomic_DNA"/>
</dbReference>
<name>A0A060N521_CLOBO</name>
<dbReference type="HOGENOM" id="CLU_2315295_0_0_9"/>
<organism evidence="1">
    <name type="scientific">Clostridium botulinum B str. Osaka05</name>
    <dbReference type="NCBI Taxonomy" id="1407017"/>
    <lineage>
        <taxon>Bacteria</taxon>
        <taxon>Bacillati</taxon>
        <taxon>Bacillota</taxon>
        <taxon>Clostridia</taxon>
        <taxon>Eubacteriales</taxon>
        <taxon>Clostridiaceae</taxon>
        <taxon>Clostridium</taxon>
    </lineage>
</organism>
<accession>A0A060N521</accession>
<reference evidence="1" key="1">
    <citation type="submission" date="2013-10" db="EMBL/GenBank/DDBJ databases">
        <title>Draft genome sequence of Clostridium botulinum type B strain Osaka05.</title>
        <authorList>
            <person name="Sakaguchi Y."/>
            <person name="Hosomi K."/>
            <person name="Uchiyama J."/>
            <person name="Ogura Y."/>
            <person name="Sakaguchi M."/>
            <person name="Kohda T."/>
            <person name="Mukamoto M."/>
            <person name="Misawa N."/>
            <person name="Matsuzaki S."/>
            <person name="Hayashi T."/>
            <person name="Kozaki S."/>
        </authorList>
    </citation>
    <scope>NUCLEOTIDE SEQUENCE</scope>
    <source>
        <strain evidence="1">Osaka05</strain>
    </source>
</reference>
<proteinExistence type="predicted"/>
<dbReference type="RefSeq" id="WP_030032055.1">
    <property type="nucleotide sequence ID" value="NZ_BA000058.1"/>
</dbReference>
<sequence>MNKNFDLATMNDIENFIREFKKTLNENDWENISKNKNLTENLIREFKENVNWFYISCFQNLSEDFLIEFKNKIYWNNTHYCKELSLSKDFTLKFNTKQP</sequence>
<dbReference type="AlphaFoldDB" id="A0A060N521"/>
<protein>
    <submittedName>
        <fullName evidence="1">ORF MSV205 tryptophan repeat gene family protein</fullName>
    </submittedName>
</protein>
<dbReference type="Proteomes" id="UP000054164">
    <property type="component" value="Unassembled WGS sequence"/>
</dbReference>
<evidence type="ECO:0000313" key="1">
    <source>
        <dbReference type="EMBL" id="BAO04962.1"/>
    </source>
</evidence>